<keyword evidence="2 4" id="KW-0697">Rotamase</keyword>
<dbReference type="PROSITE" id="PS50072">
    <property type="entry name" value="CSA_PPIASE_2"/>
    <property type="match status" value="1"/>
</dbReference>
<dbReference type="GO" id="GO:0003755">
    <property type="term" value="F:peptidyl-prolyl cis-trans isomerase activity"/>
    <property type="evidence" value="ECO:0007669"/>
    <property type="project" value="UniProtKB-EC"/>
</dbReference>
<keyword evidence="4" id="KW-0732">Signal</keyword>
<dbReference type="InterPro" id="IPR029000">
    <property type="entry name" value="Cyclophilin-like_dom_sf"/>
</dbReference>
<evidence type="ECO:0000256" key="4">
    <source>
        <dbReference type="RuleBase" id="RU363019"/>
    </source>
</evidence>
<dbReference type="EMBL" id="JAKKSL010000001">
    <property type="protein sequence ID" value="MCI2283249.1"/>
    <property type="molecule type" value="Genomic_DNA"/>
</dbReference>
<name>A0ABS9WZ57_9GAMM</name>
<accession>A0ABS9WZ57</accession>
<proteinExistence type="inferred from homology"/>
<feature type="chain" id="PRO_5044991338" description="Peptidyl-prolyl cis-trans isomerase" evidence="4">
    <location>
        <begin position="27"/>
        <end position="202"/>
    </location>
</feature>
<dbReference type="Proteomes" id="UP001139646">
    <property type="component" value="Unassembled WGS sequence"/>
</dbReference>
<comment type="catalytic activity">
    <reaction evidence="4">
        <text>[protein]-peptidylproline (omega=180) = [protein]-peptidylproline (omega=0)</text>
        <dbReference type="Rhea" id="RHEA:16237"/>
        <dbReference type="Rhea" id="RHEA-COMP:10747"/>
        <dbReference type="Rhea" id="RHEA-COMP:10748"/>
        <dbReference type="ChEBI" id="CHEBI:83833"/>
        <dbReference type="ChEBI" id="CHEBI:83834"/>
        <dbReference type="EC" id="5.2.1.8"/>
    </reaction>
</comment>
<dbReference type="InterPro" id="IPR044665">
    <property type="entry name" value="E_coli_cyclophilin_A-like"/>
</dbReference>
<keyword evidence="3 4" id="KW-0413">Isomerase</keyword>
<comment type="caution">
    <text evidence="6">The sequence shown here is derived from an EMBL/GenBank/DDBJ whole genome shotgun (WGS) entry which is preliminary data.</text>
</comment>
<comment type="similarity">
    <text evidence="1 4">Belongs to the cyclophilin-type PPIase family.</text>
</comment>
<protein>
    <recommendedName>
        <fullName evidence="4">Peptidyl-prolyl cis-trans isomerase</fullName>
        <shortName evidence="4">PPIase</shortName>
        <ecNumber evidence="4">5.2.1.8</ecNumber>
    </recommendedName>
</protein>
<reference evidence="6" key="1">
    <citation type="submission" date="2022-01" db="EMBL/GenBank/DDBJ databases">
        <title>Colwellia maritima, isolated from seawater.</title>
        <authorList>
            <person name="Kristyanto S."/>
            <person name="Jung J."/>
            <person name="Jeon C.O."/>
        </authorList>
    </citation>
    <scope>NUCLEOTIDE SEQUENCE</scope>
    <source>
        <strain evidence="6">MSW7</strain>
    </source>
</reference>
<dbReference type="Pfam" id="PF00160">
    <property type="entry name" value="Pro_isomerase"/>
    <property type="match status" value="1"/>
</dbReference>
<dbReference type="RefSeq" id="WP_242284546.1">
    <property type="nucleotide sequence ID" value="NZ_JAKKSL010000001.1"/>
</dbReference>
<sequence length="202" mass="22458">MKNIYSIIITSLILLNVALFSLTTSANNIAIDPTNIYPKVKLETSLGVIIVELDRVRAPITVDNFLTYVVTGEYNNTIFHRVVEDFIVQGGGYDADFVPKKTNKNIINESGNGLKNEIGTIAMAKENRPHTANRQFFFNINDNTNLDPGRRWGYAVFGVIVEGETVLEAIAKVKTDYNEALGWENVPLEPVMLIKATLLPAQ</sequence>
<dbReference type="InterPro" id="IPR020892">
    <property type="entry name" value="Cyclophilin-type_PPIase_CS"/>
</dbReference>
<dbReference type="SUPFAM" id="SSF50891">
    <property type="entry name" value="Cyclophilin-like"/>
    <property type="match status" value="1"/>
</dbReference>
<keyword evidence="7" id="KW-1185">Reference proteome</keyword>
<dbReference type="PROSITE" id="PS00170">
    <property type="entry name" value="CSA_PPIASE_1"/>
    <property type="match status" value="1"/>
</dbReference>
<evidence type="ECO:0000256" key="2">
    <source>
        <dbReference type="ARBA" id="ARBA00023110"/>
    </source>
</evidence>
<gene>
    <name evidence="6" type="ORF">L3081_07360</name>
</gene>
<evidence type="ECO:0000256" key="3">
    <source>
        <dbReference type="ARBA" id="ARBA00023235"/>
    </source>
</evidence>
<dbReference type="InterPro" id="IPR002130">
    <property type="entry name" value="Cyclophilin-type_PPIase_dom"/>
</dbReference>
<dbReference type="PANTHER" id="PTHR43246">
    <property type="entry name" value="PEPTIDYL-PROLYL CIS-TRANS ISOMERASE CYP38, CHLOROPLASTIC"/>
    <property type="match status" value="1"/>
</dbReference>
<feature type="domain" description="PPIase cyclophilin-type" evidence="5">
    <location>
        <begin position="36"/>
        <end position="198"/>
    </location>
</feature>
<evidence type="ECO:0000256" key="1">
    <source>
        <dbReference type="ARBA" id="ARBA00007365"/>
    </source>
</evidence>
<evidence type="ECO:0000259" key="5">
    <source>
        <dbReference type="PROSITE" id="PS50072"/>
    </source>
</evidence>
<comment type="function">
    <text evidence="4">PPIases accelerate the folding of proteins. It catalyzes the cis-trans isomerization of proline imidic peptide bonds in oligopeptides.</text>
</comment>
<dbReference type="Gene3D" id="2.40.100.10">
    <property type="entry name" value="Cyclophilin-like"/>
    <property type="match status" value="1"/>
</dbReference>
<evidence type="ECO:0000313" key="7">
    <source>
        <dbReference type="Proteomes" id="UP001139646"/>
    </source>
</evidence>
<dbReference type="EC" id="5.2.1.8" evidence="4"/>
<evidence type="ECO:0000313" key="6">
    <source>
        <dbReference type="EMBL" id="MCI2283249.1"/>
    </source>
</evidence>
<dbReference type="PRINTS" id="PR00153">
    <property type="entry name" value="CSAPPISMRASE"/>
</dbReference>
<organism evidence="6 7">
    <name type="scientific">Colwellia maritima</name>
    <dbReference type="NCBI Taxonomy" id="2912588"/>
    <lineage>
        <taxon>Bacteria</taxon>
        <taxon>Pseudomonadati</taxon>
        <taxon>Pseudomonadota</taxon>
        <taxon>Gammaproteobacteria</taxon>
        <taxon>Alteromonadales</taxon>
        <taxon>Colwelliaceae</taxon>
        <taxon>Colwellia</taxon>
    </lineage>
</organism>
<feature type="signal peptide" evidence="4">
    <location>
        <begin position="1"/>
        <end position="26"/>
    </location>
</feature>